<sequence>MKSENIEVTICVTGPGNDEHTEGLIDGVSPYTQYCGSCISLKKTLEDSYEEESIQAVKERIEFQLNHAQFVEGRPDWSAVVRQEIDEAENSISIVGCRHPARIDNIRAEAIKALDQDKRIDFYNQLMA</sequence>
<gene>
    <name evidence="1" type="ORF">J8A68_006042</name>
</gene>
<organism evidence="1 2">
    <name type="scientific">[Candida] subhashii</name>
    <dbReference type="NCBI Taxonomy" id="561895"/>
    <lineage>
        <taxon>Eukaryota</taxon>
        <taxon>Fungi</taxon>
        <taxon>Dikarya</taxon>
        <taxon>Ascomycota</taxon>
        <taxon>Saccharomycotina</taxon>
        <taxon>Pichiomycetes</taxon>
        <taxon>Debaryomycetaceae</taxon>
        <taxon>Spathaspora</taxon>
    </lineage>
</organism>
<evidence type="ECO:0000313" key="2">
    <source>
        <dbReference type="Proteomes" id="UP000694255"/>
    </source>
</evidence>
<accession>A0A8J5QDW1</accession>
<dbReference type="AlphaFoldDB" id="A0A8J5QDW1"/>
<reference evidence="1 2" key="1">
    <citation type="journal article" date="2021" name="DNA Res.">
        <title>Genome analysis of Candida subhashii reveals its hybrid nature and dual mitochondrial genome conformations.</title>
        <authorList>
            <person name="Mixao V."/>
            <person name="Hegedusova E."/>
            <person name="Saus E."/>
            <person name="Pryszcz L.P."/>
            <person name="Cillingova A."/>
            <person name="Nosek J."/>
            <person name="Gabaldon T."/>
        </authorList>
    </citation>
    <scope>NUCLEOTIDE SEQUENCE [LARGE SCALE GENOMIC DNA]</scope>
    <source>
        <strain evidence="1 2">CBS 10753</strain>
    </source>
</reference>
<dbReference type="EMBL" id="JAGSYN010000303">
    <property type="protein sequence ID" value="KAG7660442.1"/>
    <property type="molecule type" value="Genomic_DNA"/>
</dbReference>
<dbReference type="GeneID" id="73472841"/>
<comment type="caution">
    <text evidence="1">The sequence shown here is derived from an EMBL/GenBank/DDBJ whole genome shotgun (WGS) entry which is preliminary data.</text>
</comment>
<proteinExistence type="predicted"/>
<dbReference type="Proteomes" id="UP000694255">
    <property type="component" value="Unassembled WGS sequence"/>
</dbReference>
<keyword evidence="2" id="KW-1185">Reference proteome</keyword>
<dbReference type="RefSeq" id="XP_049260676.1">
    <property type="nucleotide sequence ID" value="XM_049410174.1"/>
</dbReference>
<evidence type="ECO:0000313" key="1">
    <source>
        <dbReference type="EMBL" id="KAG7660442.1"/>
    </source>
</evidence>
<name>A0A8J5QDW1_9ASCO</name>
<protein>
    <submittedName>
        <fullName evidence="1">Uncharacterized protein</fullName>
    </submittedName>
</protein>